<sequence length="77" mass="9136">MQKKQSTNDLMLIKSALFVLDNENRIGKLELIERKRIDFGRSLDKFSISELKCYKNPAMDFTLYFNVRIEIQASVYR</sequence>
<accession>A0A3M7RJQ6</accession>
<protein>
    <submittedName>
        <fullName evidence="1">Uncharacterized protein</fullName>
    </submittedName>
</protein>
<name>A0A3M7RJQ6_BRAPC</name>
<dbReference type="Proteomes" id="UP000276133">
    <property type="component" value="Unassembled WGS sequence"/>
</dbReference>
<evidence type="ECO:0000313" key="1">
    <source>
        <dbReference type="EMBL" id="RNA23709.1"/>
    </source>
</evidence>
<evidence type="ECO:0000313" key="2">
    <source>
        <dbReference type="Proteomes" id="UP000276133"/>
    </source>
</evidence>
<comment type="caution">
    <text evidence="1">The sequence shown here is derived from an EMBL/GenBank/DDBJ whole genome shotgun (WGS) entry which is preliminary data.</text>
</comment>
<proteinExistence type="predicted"/>
<keyword evidence="2" id="KW-1185">Reference proteome</keyword>
<gene>
    <name evidence="1" type="ORF">BpHYR1_050234</name>
</gene>
<dbReference type="AlphaFoldDB" id="A0A3M7RJQ6"/>
<organism evidence="1 2">
    <name type="scientific">Brachionus plicatilis</name>
    <name type="common">Marine rotifer</name>
    <name type="synonym">Brachionus muelleri</name>
    <dbReference type="NCBI Taxonomy" id="10195"/>
    <lineage>
        <taxon>Eukaryota</taxon>
        <taxon>Metazoa</taxon>
        <taxon>Spiralia</taxon>
        <taxon>Gnathifera</taxon>
        <taxon>Rotifera</taxon>
        <taxon>Eurotatoria</taxon>
        <taxon>Monogononta</taxon>
        <taxon>Pseudotrocha</taxon>
        <taxon>Ploima</taxon>
        <taxon>Brachionidae</taxon>
        <taxon>Brachionus</taxon>
    </lineage>
</organism>
<reference evidence="1 2" key="1">
    <citation type="journal article" date="2018" name="Sci. Rep.">
        <title>Genomic signatures of local adaptation to the degree of environmental predictability in rotifers.</title>
        <authorList>
            <person name="Franch-Gras L."/>
            <person name="Hahn C."/>
            <person name="Garcia-Roger E.M."/>
            <person name="Carmona M.J."/>
            <person name="Serra M."/>
            <person name="Gomez A."/>
        </authorList>
    </citation>
    <scope>NUCLEOTIDE SEQUENCE [LARGE SCALE GENOMIC DNA]</scope>
    <source>
        <strain evidence="1">HYR1</strain>
    </source>
</reference>
<dbReference type="EMBL" id="REGN01003233">
    <property type="protein sequence ID" value="RNA23709.1"/>
    <property type="molecule type" value="Genomic_DNA"/>
</dbReference>